<evidence type="ECO:0000313" key="3">
    <source>
        <dbReference type="Proteomes" id="UP000479691"/>
    </source>
</evidence>
<dbReference type="InterPro" id="IPR000210">
    <property type="entry name" value="BTB/POZ_dom"/>
</dbReference>
<evidence type="ECO:0000313" key="2">
    <source>
        <dbReference type="EMBL" id="KAF3189116.1"/>
    </source>
</evidence>
<dbReference type="PROSITE" id="PS50097">
    <property type="entry name" value="BTB"/>
    <property type="match status" value="1"/>
</dbReference>
<dbReference type="CDD" id="cd18186">
    <property type="entry name" value="BTB_POZ_ZBTB_KLHL-like"/>
    <property type="match status" value="1"/>
</dbReference>
<evidence type="ECO:0000259" key="1">
    <source>
        <dbReference type="PROSITE" id="PS50097"/>
    </source>
</evidence>
<organism evidence="2 3">
    <name type="scientific">Orbilia oligospora</name>
    <name type="common">Nematode-trapping fungus</name>
    <name type="synonym">Arthrobotrys oligospora</name>
    <dbReference type="NCBI Taxonomy" id="2813651"/>
    <lineage>
        <taxon>Eukaryota</taxon>
        <taxon>Fungi</taxon>
        <taxon>Dikarya</taxon>
        <taxon>Ascomycota</taxon>
        <taxon>Pezizomycotina</taxon>
        <taxon>Orbiliomycetes</taxon>
        <taxon>Orbiliales</taxon>
        <taxon>Orbiliaceae</taxon>
        <taxon>Orbilia</taxon>
    </lineage>
</organism>
<feature type="domain" description="BTB" evidence="1">
    <location>
        <begin position="36"/>
        <end position="109"/>
    </location>
</feature>
<name>A0A7C8Q1N3_ORBOL</name>
<dbReference type="InterPro" id="IPR011333">
    <property type="entry name" value="SKP1/BTB/POZ_sf"/>
</dbReference>
<accession>A0A7C8Q1N3</accession>
<dbReference type="EMBL" id="JAABOE010000009">
    <property type="protein sequence ID" value="KAF3189116.1"/>
    <property type="molecule type" value="Genomic_DNA"/>
</dbReference>
<dbReference type="SUPFAM" id="SSF54695">
    <property type="entry name" value="POZ domain"/>
    <property type="match status" value="1"/>
</dbReference>
<gene>
    <name evidence="2" type="ORF">TWF788_011237</name>
</gene>
<proteinExistence type="predicted"/>
<sequence>MASVEDWSALRGLVRGLPSVTIRPSQTWVFNNAYSPDIILEVGTDQNQRQFNVHEAIISKASDYLKERCQTADQEDGKKVINLLHLNIDPEAMRSGIRWIYGDPYAFADSCNSSLSCANIMIAASKLGIENLGVAVAECLREWQADVPPSSTPEFIDENFTEPGKYWKLIRSISNWTHGWNLNSLVQLTKDTQTSLPPPPPWITNLASEANCNPTLLAALLLERQQVLLNFSPCEKCKERQKEKSKLTEPGHGGFQCWNCETIGPEMVSNTSFIQIETITPEPQQASKTGQIVLYGDGKETMLSDSDNQPKKLKDCEFENHQIQCKSFGNTDSNLNSTL</sequence>
<reference evidence="2 3" key="1">
    <citation type="submission" date="2019-06" db="EMBL/GenBank/DDBJ databases">
        <authorList>
            <person name="Palmer J.M."/>
        </authorList>
    </citation>
    <scope>NUCLEOTIDE SEQUENCE [LARGE SCALE GENOMIC DNA]</scope>
    <source>
        <strain evidence="2 3">TWF788</strain>
    </source>
</reference>
<dbReference type="Pfam" id="PF00651">
    <property type="entry name" value="BTB"/>
    <property type="match status" value="1"/>
</dbReference>
<comment type="caution">
    <text evidence="2">The sequence shown here is derived from an EMBL/GenBank/DDBJ whole genome shotgun (WGS) entry which is preliminary data.</text>
</comment>
<dbReference type="AlphaFoldDB" id="A0A7C8Q1N3"/>
<protein>
    <recommendedName>
        <fullName evidence="1">BTB domain-containing protein</fullName>
    </recommendedName>
</protein>
<dbReference type="Proteomes" id="UP000479691">
    <property type="component" value="Unassembled WGS sequence"/>
</dbReference>
<dbReference type="Gene3D" id="3.30.710.10">
    <property type="entry name" value="Potassium Channel Kv1.1, Chain A"/>
    <property type="match status" value="1"/>
</dbReference>